<comment type="similarity">
    <text evidence="2">Belongs to the cytochrome P450 family.</text>
</comment>
<keyword evidence="4 5" id="KW-0408">Iron</keyword>
<dbReference type="InterPro" id="IPR002403">
    <property type="entry name" value="Cyt_P450_E_grp-IV"/>
</dbReference>
<evidence type="ECO:0000256" key="3">
    <source>
        <dbReference type="ARBA" id="ARBA00022723"/>
    </source>
</evidence>
<dbReference type="OrthoDB" id="1844152at2759"/>
<dbReference type="PANTHER" id="PTHR46206">
    <property type="entry name" value="CYTOCHROME P450"/>
    <property type="match status" value="1"/>
</dbReference>
<keyword evidence="5" id="KW-0349">Heme</keyword>
<dbReference type="SUPFAM" id="SSF48264">
    <property type="entry name" value="Cytochrome P450"/>
    <property type="match status" value="1"/>
</dbReference>
<dbReference type="CDD" id="cd11041">
    <property type="entry name" value="CYP503A1-like"/>
    <property type="match status" value="1"/>
</dbReference>
<dbReference type="Gene3D" id="1.10.630.10">
    <property type="entry name" value="Cytochrome P450"/>
    <property type="match status" value="1"/>
</dbReference>
<proteinExistence type="inferred from homology"/>
<evidence type="ECO:0000256" key="5">
    <source>
        <dbReference type="PIRSR" id="PIRSR602403-1"/>
    </source>
</evidence>
<dbReference type="InterPro" id="IPR036396">
    <property type="entry name" value="Cyt_P450_sf"/>
</dbReference>
<evidence type="ECO:0000313" key="6">
    <source>
        <dbReference type="EMBL" id="CAG8693016.1"/>
    </source>
</evidence>
<dbReference type="PRINTS" id="PR00465">
    <property type="entry name" value="EP450IV"/>
</dbReference>
<keyword evidence="3 5" id="KW-0479">Metal-binding</keyword>
<evidence type="ECO:0000256" key="1">
    <source>
        <dbReference type="ARBA" id="ARBA00001971"/>
    </source>
</evidence>
<sequence>MHSSGNALHVKASKMSKIGMKMPPLVRYKFPIIGHTYSYMFDSAEFFKQCRKEYGDIFSLYVWGQVMTFVGKEHIHEVLSRDDAFDSVELFSRKILIEIGDIRYNAFATKKYITNKLELYSERMQESILSGIQRFIGECEEPTVLNNLYFLLTKLIAVPTANIFIGEEEAKSNEVITTFARFTFDNLIYIAIPPIFDLIYPGLQDYVNKLTIRLGLYNPATKNLNVLVKLIKKQIDKRLQEKQEYGDLWKRPNDMLQDIIEEKGFDLNYINYSELAEKMALFILISMINAPRACANALIDLASRTEYMQELYEEQLEVVKEADKNGILPLGAFNKMKKLDSFVKESLRLTGDVVAFPHITMKNYTFSNGFQVPRNHIVDLYYDDIYLDESLQGQNPNSFNPFRHFNKNSPAAKVSKDFLAFGGSKHACPGRFLAVNEIKFFMHNVILKYNVRTKSGKIEEKWKLGPLSFPSLRGVIFEKRKSSQ</sequence>
<dbReference type="InterPro" id="IPR001128">
    <property type="entry name" value="Cyt_P450"/>
</dbReference>
<accession>A0A9N9HHZ3</accession>
<evidence type="ECO:0000256" key="2">
    <source>
        <dbReference type="ARBA" id="ARBA00010617"/>
    </source>
</evidence>
<dbReference type="AlphaFoldDB" id="A0A9N9HHZ3"/>
<keyword evidence="7" id="KW-1185">Reference proteome</keyword>
<reference evidence="6" key="1">
    <citation type="submission" date="2021-06" db="EMBL/GenBank/DDBJ databases">
        <authorList>
            <person name="Kallberg Y."/>
            <person name="Tangrot J."/>
            <person name="Rosling A."/>
        </authorList>
    </citation>
    <scope>NUCLEOTIDE SEQUENCE</scope>
    <source>
        <strain evidence="6">UK204</strain>
    </source>
</reference>
<dbReference type="EMBL" id="CAJVPQ010007107">
    <property type="protein sequence ID" value="CAG8693016.1"/>
    <property type="molecule type" value="Genomic_DNA"/>
</dbReference>
<comment type="cofactor">
    <cofactor evidence="1 5">
        <name>heme</name>
        <dbReference type="ChEBI" id="CHEBI:30413"/>
    </cofactor>
</comment>
<dbReference type="Pfam" id="PF00067">
    <property type="entry name" value="p450"/>
    <property type="match status" value="1"/>
</dbReference>
<evidence type="ECO:0000313" key="7">
    <source>
        <dbReference type="Proteomes" id="UP000789570"/>
    </source>
</evidence>
<gene>
    <name evidence="6" type="ORF">FCALED_LOCUS13068</name>
</gene>
<name>A0A9N9HHZ3_9GLOM</name>
<dbReference type="GO" id="GO:0005506">
    <property type="term" value="F:iron ion binding"/>
    <property type="evidence" value="ECO:0007669"/>
    <property type="project" value="InterPro"/>
</dbReference>
<dbReference type="GO" id="GO:0016705">
    <property type="term" value="F:oxidoreductase activity, acting on paired donors, with incorporation or reduction of molecular oxygen"/>
    <property type="evidence" value="ECO:0007669"/>
    <property type="project" value="InterPro"/>
</dbReference>
<organism evidence="6 7">
    <name type="scientific">Funneliformis caledonium</name>
    <dbReference type="NCBI Taxonomy" id="1117310"/>
    <lineage>
        <taxon>Eukaryota</taxon>
        <taxon>Fungi</taxon>
        <taxon>Fungi incertae sedis</taxon>
        <taxon>Mucoromycota</taxon>
        <taxon>Glomeromycotina</taxon>
        <taxon>Glomeromycetes</taxon>
        <taxon>Glomerales</taxon>
        <taxon>Glomeraceae</taxon>
        <taxon>Funneliformis</taxon>
    </lineage>
</organism>
<dbReference type="GO" id="GO:0004497">
    <property type="term" value="F:monooxygenase activity"/>
    <property type="evidence" value="ECO:0007669"/>
    <property type="project" value="InterPro"/>
</dbReference>
<protein>
    <submittedName>
        <fullName evidence="6">3097_t:CDS:1</fullName>
    </submittedName>
</protein>
<comment type="caution">
    <text evidence="6">The sequence shown here is derived from an EMBL/GenBank/DDBJ whole genome shotgun (WGS) entry which is preliminary data.</text>
</comment>
<dbReference type="Proteomes" id="UP000789570">
    <property type="component" value="Unassembled WGS sequence"/>
</dbReference>
<evidence type="ECO:0000256" key="4">
    <source>
        <dbReference type="ARBA" id="ARBA00023004"/>
    </source>
</evidence>
<feature type="binding site" description="axial binding residue" evidence="5">
    <location>
        <position position="428"/>
    </location>
    <ligand>
        <name>heme</name>
        <dbReference type="ChEBI" id="CHEBI:30413"/>
    </ligand>
    <ligandPart>
        <name>Fe</name>
        <dbReference type="ChEBI" id="CHEBI:18248"/>
    </ligandPart>
</feature>
<dbReference type="GO" id="GO:0020037">
    <property type="term" value="F:heme binding"/>
    <property type="evidence" value="ECO:0007669"/>
    <property type="project" value="InterPro"/>
</dbReference>